<dbReference type="OrthoDB" id="8300381at2759"/>
<dbReference type="Proteomes" id="UP000299102">
    <property type="component" value="Unassembled WGS sequence"/>
</dbReference>
<name>A0A4C1XGD8_EUMVA</name>
<evidence type="ECO:0000313" key="1">
    <source>
        <dbReference type="EMBL" id="GBP62488.1"/>
    </source>
</evidence>
<gene>
    <name evidence="1" type="ORF">EVAR_44727_1</name>
</gene>
<dbReference type="EMBL" id="BGZK01000842">
    <property type="protein sequence ID" value="GBP62488.1"/>
    <property type="molecule type" value="Genomic_DNA"/>
</dbReference>
<organism evidence="1 2">
    <name type="scientific">Eumeta variegata</name>
    <name type="common">Bagworm moth</name>
    <name type="synonym">Eumeta japonica</name>
    <dbReference type="NCBI Taxonomy" id="151549"/>
    <lineage>
        <taxon>Eukaryota</taxon>
        <taxon>Metazoa</taxon>
        <taxon>Ecdysozoa</taxon>
        <taxon>Arthropoda</taxon>
        <taxon>Hexapoda</taxon>
        <taxon>Insecta</taxon>
        <taxon>Pterygota</taxon>
        <taxon>Neoptera</taxon>
        <taxon>Endopterygota</taxon>
        <taxon>Lepidoptera</taxon>
        <taxon>Glossata</taxon>
        <taxon>Ditrysia</taxon>
        <taxon>Tineoidea</taxon>
        <taxon>Psychidae</taxon>
        <taxon>Oiketicinae</taxon>
        <taxon>Eumeta</taxon>
    </lineage>
</organism>
<evidence type="ECO:0000313" key="2">
    <source>
        <dbReference type="Proteomes" id="UP000299102"/>
    </source>
</evidence>
<accession>A0A4C1XGD8</accession>
<reference evidence="1 2" key="1">
    <citation type="journal article" date="2019" name="Commun. Biol.">
        <title>The bagworm genome reveals a unique fibroin gene that provides high tensile strength.</title>
        <authorList>
            <person name="Kono N."/>
            <person name="Nakamura H."/>
            <person name="Ohtoshi R."/>
            <person name="Tomita M."/>
            <person name="Numata K."/>
            <person name="Arakawa K."/>
        </authorList>
    </citation>
    <scope>NUCLEOTIDE SEQUENCE [LARGE SCALE GENOMIC DNA]</scope>
</reference>
<protein>
    <submittedName>
        <fullName evidence="1">Uncharacterized protein</fullName>
    </submittedName>
</protein>
<comment type="caution">
    <text evidence="1">The sequence shown here is derived from an EMBL/GenBank/DDBJ whole genome shotgun (WGS) entry which is preliminary data.</text>
</comment>
<proteinExistence type="predicted"/>
<dbReference type="AlphaFoldDB" id="A0A4C1XGD8"/>
<keyword evidence="2" id="KW-1185">Reference proteome</keyword>
<sequence>MKQSGAVEACWAHNPENGNFVDGITLRWVYQKRLDIADKNLTFAANKWLQPDALEYIKHWPWCVQFPIPIAAVAAKFNGPVVRLSIAHRLRAAARSRGLIWGPVVRALLLSEANAARSGLFTHKTRPSPSALRGPIFHLCPVRQPVAESRGRRRALSPSHSQH</sequence>